<dbReference type="PROSITE" id="PS50041">
    <property type="entry name" value="C_TYPE_LECTIN_2"/>
    <property type="match status" value="1"/>
</dbReference>
<name>A0A8S4NP52_OWEFU</name>
<reference evidence="3" key="1">
    <citation type="submission" date="2022-03" db="EMBL/GenBank/DDBJ databases">
        <authorList>
            <person name="Martin C."/>
        </authorList>
    </citation>
    <scope>NUCLEOTIDE SEQUENCE</scope>
</reference>
<feature type="domain" description="C-type lectin" evidence="2">
    <location>
        <begin position="135"/>
        <end position="221"/>
    </location>
</feature>
<dbReference type="EMBL" id="CAIIXF020000005">
    <property type="protein sequence ID" value="CAH1782705.1"/>
    <property type="molecule type" value="Genomic_DNA"/>
</dbReference>
<dbReference type="OrthoDB" id="6271941at2759"/>
<sequence length="228" mass="25800">MDLPNVIIYILLNYVFVSIHCEALVQNCLYEKSSNPIDTRRQVMVSAPSIGHCALQCTSHAECCEYLWNKTSADSQTSCVLLLMWGASLSVDDITVEALVGEGVGQWSLYNKNGNQRVTETGCPKTRCEGLTTVIGNSRYFFEYKRLTWDEALANCQERGMELVSIENTISPESVEFNQLKKILVKFPDTFPSNVDIWTSGNDRDEEGNWRWHKGDSNIKFGEQYSSL</sequence>
<accession>A0A8S4NP52</accession>
<dbReference type="InterPro" id="IPR001304">
    <property type="entry name" value="C-type_lectin-like"/>
</dbReference>
<feature type="signal peptide" evidence="1">
    <location>
        <begin position="1"/>
        <end position="21"/>
    </location>
</feature>
<dbReference type="Pfam" id="PF00059">
    <property type="entry name" value="Lectin_C"/>
    <property type="match status" value="1"/>
</dbReference>
<comment type="caution">
    <text evidence="3">The sequence shown here is derived from an EMBL/GenBank/DDBJ whole genome shotgun (WGS) entry which is preliminary data.</text>
</comment>
<gene>
    <name evidence="3" type="ORF">OFUS_LOCUS9122</name>
</gene>
<protein>
    <recommendedName>
        <fullName evidence="2">C-type lectin domain-containing protein</fullName>
    </recommendedName>
</protein>
<evidence type="ECO:0000259" key="2">
    <source>
        <dbReference type="PROSITE" id="PS50041"/>
    </source>
</evidence>
<evidence type="ECO:0000313" key="3">
    <source>
        <dbReference type="EMBL" id="CAH1782705.1"/>
    </source>
</evidence>
<keyword evidence="1" id="KW-0732">Signal</keyword>
<dbReference type="InterPro" id="IPR016186">
    <property type="entry name" value="C-type_lectin-like/link_sf"/>
</dbReference>
<dbReference type="AlphaFoldDB" id="A0A8S4NP52"/>
<dbReference type="Gene3D" id="3.10.100.10">
    <property type="entry name" value="Mannose-Binding Protein A, subunit A"/>
    <property type="match status" value="1"/>
</dbReference>
<evidence type="ECO:0000313" key="4">
    <source>
        <dbReference type="Proteomes" id="UP000749559"/>
    </source>
</evidence>
<dbReference type="SUPFAM" id="SSF56436">
    <property type="entry name" value="C-type lectin-like"/>
    <property type="match status" value="1"/>
</dbReference>
<organism evidence="3 4">
    <name type="scientific">Owenia fusiformis</name>
    <name type="common">Polychaete worm</name>
    <dbReference type="NCBI Taxonomy" id="6347"/>
    <lineage>
        <taxon>Eukaryota</taxon>
        <taxon>Metazoa</taxon>
        <taxon>Spiralia</taxon>
        <taxon>Lophotrochozoa</taxon>
        <taxon>Annelida</taxon>
        <taxon>Polychaeta</taxon>
        <taxon>Sedentaria</taxon>
        <taxon>Canalipalpata</taxon>
        <taxon>Sabellida</taxon>
        <taxon>Oweniida</taxon>
        <taxon>Oweniidae</taxon>
        <taxon>Owenia</taxon>
    </lineage>
</organism>
<keyword evidence="4" id="KW-1185">Reference proteome</keyword>
<dbReference type="CDD" id="cd00037">
    <property type="entry name" value="CLECT"/>
    <property type="match status" value="1"/>
</dbReference>
<proteinExistence type="predicted"/>
<feature type="chain" id="PRO_5035742139" description="C-type lectin domain-containing protein" evidence="1">
    <location>
        <begin position="22"/>
        <end position="228"/>
    </location>
</feature>
<evidence type="ECO:0000256" key="1">
    <source>
        <dbReference type="SAM" id="SignalP"/>
    </source>
</evidence>
<dbReference type="InterPro" id="IPR016187">
    <property type="entry name" value="CTDL_fold"/>
</dbReference>
<dbReference type="Proteomes" id="UP000749559">
    <property type="component" value="Unassembled WGS sequence"/>
</dbReference>